<accession>A0A1D6JJ65</accession>
<feature type="region of interest" description="Disordered" evidence="1">
    <location>
        <begin position="25"/>
        <end position="57"/>
    </location>
</feature>
<reference evidence="2" key="1">
    <citation type="submission" date="2015-12" db="EMBL/GenBank/DDBJ databases">
        <title>Update maize B73 reference genome by single molecule sequencing technologies.</title>
        <authorList>
            <consortium name="Maize Genome Sequencing Project"/>
            <person name="Ware D."/>
        </authorList>
    </citation>
    <scope>NUCLEOTIDE SEQUENCE [LARGE SCALE GENOMIC DNA]</scope>
    <source>
        <tissue evidence="2">Seedling</tissue>
    </source>
</reference>
<protein>
    <submittedName>
        <fullName evidence="2">OSJNBa0093O08.6-like protein</fullName>
    </submittedName>
</protein>
<sequence>MFVTRISLLTSLNNIGLFKGKTTKCRHPVQKQEPGDGATPASPSPANPISTVVQKLW</sequence>
<gene>
    <name evidence="2" type="ORF">ZEAMMB73_Zm00001d027231</name>
</gene>
<organism evidence="2">
    <name type="scientific">Zea mays</name>
    <name type="common">Maize</name>
    <dbReference type="NCBI Taxonomy" id="4577"/>
    <lineage>
        <taxon>Eukaryota</taxon>
        <taxon>Viridiplantae</taxon>
        <taxon>Streptophyta</taxon>
        <taxon>Embryophyta</taxon>
        <taxon>Tracheophyta</taxon>
        <taxon>Spermatophyta</taxon>
        <taxon>Magnoliopsida</taxon>
        <taxon>Liliopsida</taxon>
        <taxon>Poales</taxon>
        <taxon>Poaceae</taxon>
        <taxon>PACMAD clade</taxon>
        <taxon>Panicoideae</taxon>
        <taxon>Andropogonodae</taxon>
        <taxon>Andropogoneae</taxon>
        <taxon>Tripsacinae</taxon>
        <taxon>Zea</taxon>
    </lineage>
</organism>
<evidence type="ECO:0000256" key="1">
    <source>
        <dbReference type="SAM" id="MobiDB-lite"/>
    </source>
</evidence>
<name>A0A1D6JJ65_MAIZE</name>
<feature type="compositionally biased region" description="Polar residues" evidence="1">
    <location>
        <begin position="47"/>
        <end position="57"/>
    </location>
</feature>
<evidence type="ECO:0000313" key="2">
    <source>
        <dbReference type="EMBL" id="ONL92389.1"/>
    </source>
</evidence>
<dbReference type="EMBL" id="CM007647">
    <property type="protein sequence ID" value="ONL92389.1"/>
    <property type="molecule type" value="Genomic_DNA"/>
</dbReference>
<proteinExistence type="predicted"/>
<dbReference type="AlphaFoldDB" id="A0A1D6JJ65"/>
<dbReference type="ExpressionAtlas" id="A0A1D6JJ65">
    <property type="expression patterns" value="baseline and differential"/>
</dbReference>